<gene>
    <name evidence="1" type="ORF">OA50_03636</name>
</gene>
<evidence type="ECO:0000313" key="1">
    <source>
        <dbReference type="EMBL" id="KHQ51735.1"/>
    </source>
</evidence>
<name>A0A0B3RKG2_9RHOB</name>
<comment type="caution">
    <text evidence="1">The sequence shown here is derived from an EMBL/GenBank/DDBJ whole genome shotgun (WGS) entry which is preliminary data.</text>
</comment>
<dbReference type="Proteomes" id="UP000030960">
    <property type="component" value="Unassembled WGS sequence"/>
</dbReference>
<dbReference type="STRING" id="561184.SAMN05216376_104191"/>
<reference evidence="1 2" key="1">
    <citation type="submission" date="2014-10" db="EMBL/GenBank/DDBJ databases">
        <title>Genome sequence of Ponticoccus sp. strain UMTAT08 isolated from clonal culture of toxic dinoflagellate Alexandrium tamiyavanichii.</title>
        <authorList>
            <person name="Gan H.Y."/>
            <person name="Muhd D.-D."/>
            <person name="Mohd Noor M.E."/>
            <person name="Yeong Y.S."/>
            <person name="Usup G."/>
        </authorList>
    </citation>
    <scope>NUCLEOTIDE SEQUENCE [LARGE SCALE GENOMIC DNA]</scope>
    <source>
        <strain evidence="1 2">UMTAT08</strain>
    </source>
</reference>
<dbReference type="RefSeq" id="WP_052244626.1">
    <property type="nucleotide sequence ID" value="NZ_JSUQ01000015.1"/>
</dbReference>
<accession>A0A0B3RKG2</accession>
<organism evidence="1 2">
    <name type="scientific">Mameliella alba</name>
    <dbReference type="NCBI Taxonomy" id="561184"/>
    <lineage>
        <taxon>Bacteria</taxon>
        <taxon>Pseudomonadati</taxon>
        <taxon>Pseudomonadota</taxon>
        <taxon>Alphaproteobacteria</taxon>
        <taxon>Rhodobacterales</taxon>
        <taxon>Roseobacteraceae</taxon>
        <taxon>Mameliella</taxon>
    </lineage>
</organism>
<proteinExistence type="predicted"/>
<keyword evidence="2" id="KW-1185">Reference proteome</keyword>
<sequence length="155" mass="16935">MRHIVLSLCIGLGLCGPALSETVGRFGVSASLPEGYEIGPRPGNDDGRAYFYPDGAEIRLWGGWVMEPLAVERANRRGYYLQDGAEITYDAAGADWFVLSGYAGETIFYLRVEADRTCGGEEALAYLEIRYPEAQRARYDPLIAGIARSLGFGPC</sequence>
<dbReference type="EMBL" id="JSUQ01000015">
    <property type="protein sequence ID" value="KHQ51735.1"/>
    <property type="molecule type" value="Genomic_DNA"/>
</dbReference>
<evidence type="ECO:0000313" key="2">
    <source>
        <dbReference type="Proteomes" id="UP000030960"/>
    </source>
</evidence>
<dbReference type="AlphaFoldDB" id="A0A0B3RKG2"/>
<protein>
    <submittedName>
        <fullName evidence="1">Uncharacterized protein</fullName>
    </submittedName>
</protein>